<dbReference type="RefSeq" id="WP_377913495.1">
    <property type="nucleotide sequence ID" value="NZ_JBHSKS010000004.1"/>
</dbReference>
<keyword evidence="7" id="KW-1185">Reference proteome</keyword>
<dbReference type="PANTHER" id="PTHR45586:SF1">
    <property type="entry name" value="LIPOPOLYSACCHARIDE ASSEMBLY PROTEIN B"/>
    <property type="match status" value="1"/>
</dbReference>
<feature type="compositionally biased region" description="Polar residues" evidence="4">
    <location>
        <begin position="41"/>
        <end position="50"/>
    </location>
</feature>
<evidence type="ECO:0000256" key="2">
    <source>
        <dbReference type="ARBA" id="ARBA00022803"/>
    </source>
</evidence>
<gene>
    <name evidence="6" type="ORF">ACFPIK_06645</name>
</gene>
<dbReference type="InterPro" id="IPR051012">
    <property type="entry name" value="CellSynth/LPSAsmb/PSIAsmb"/>
</dbReference>
<sequence length="276" mass="30749">MKKSQLILVALGIVSIIVLFSLPKVVVDNDATAAKVEESGDQSGPSSDVISESHENELSSENRNQADRLIQNFLSAPTNEEKVAAAQTLAGIYKEEGLFDSAAYYWDQVALTSPDNLSFAEEAGKASYEAFSFALDKKKVEALADKTRKYLSKVLEKDPNRLDLKTKIAMTYVSSANPMEGITMLREVLEKDPQNEDGLFNMGILSMQSGQYKKAAERFEELIKYHPQNVQGQFYLAVSYFESNEKNKAKAQFESVKKITQDPMIISSVQSYLDKL</sequence>
<dbReference type="InterPro" id="IPR011990">
    <property type="entry name" value="TPR-like_helical_dom_sf"/>
</dbReference>
<dbReference type="InterPro" id="IPR057556">
    <property type="entry name" value="TPR_Slam"/>
</dbReference>
<dbReference type="EMBL" id="JBHSKS010000004">
    <property type="protein sequence ID" value="MFC5191440.1"/>
    <property type="molecule type" value="Genomic_DNA"/>
</dbReference>
<comment type="caution">
    <text evidence="6">The sequence shown here is derived from an EMBL/GenBank/DDBJ whole genome shotgun (WGS) entry which is preliminary data.</text>
</comment>
<dbReference type="Proteomes" id="UP001596163">
    <property type="component" value="Unassembled WGS sequence"/>
</dbReference>
<evidence type="ECO:0000259" key="5">
    <source>
        <dbReference type="Pfam" id="PF24575"/>
    </source>
</evidence>
<feature type="repeat" description="TPR" evidence="3">
    <location>
        <begin position="196"/>
        <end position="229"/>
    </location>
</feature>
<name>A0ABW0BWI7_9BACT</name>
<keyword evidence="1" id="KW-0677">Repeat</keyword>
<feature type="region of interest" description="Disordered" evidence="4">
    <location>
        <begin position="35"/>
        <end position="62"/>
    </location>
</feature>
<dbReference type="SUPFAM" id="SSF48452">
    <property type="entry name" value="TPR-like"/>
    <property type="match status" value="1"/>
</dbReference>
<proteinExistence type="predicted"/>
<dbReference type="Pfam" id="PF24575">
    <property type="entry name" value="TPR_Slam"/>
    <property type="match status" value="1"/>
</dbReference>
<evidence type="ECO:0000256" key="1">
    <source>
        <dbReference type="ARBA" id="ARBA00022737"/>
    </source>
</evidence>
<protein>
    <submittedName>
        <fullName evidence="6">Tetratricopeptide repeat protein</fullName>
    </submittedName>
</protein>
<dbReference type="Gene3D" id="1.25.40.10">
    <property type="entry name" value="Tetratricopeptide repeat domain"/>
    <property type="match status" value="1"/>
</dbReference>
<dbReference type="PANTHER" id="PTHR45586">
    <property type="entry name" value="TPR REPEAT-CONTAINING PROTEIN PA4667"/>
    <property type="match status" value="1"/>
</dbReference>
<reference evidence="7" key="1">
    <citation type="journal article" date="2019" name="Int. J. Syst. Evol. Microbiol.">
        <title>The Global Catalogue of Microorganisms (GCM) 10K type strain sequencing project: providing services to taxonomists for standard genome sequencing and annotation.</title>
        <authorList>
            <consortium name="The Broad Institute Genomics Platform"/>
            <consortium name="The Broad Institute Genome Sequencing Center for Infectious Disease"/>
            <person name="Wu L."/>
            <person name="Ma J."/>
        </authorList>
    </citation>
    <scope>NUCLEOTIDE SEQUENCE [LARGE SCALE GENOMIC DNA]</scope>
    <source>
        <strain evidence="7">CGMCC 1.7030</strain>
    </source>
</reference>
<feature type="domain" description="Surface lipoprotein assembly modifier N-terminal TPR repeats region" evidence="5">
    <location>
        <begin position="172"/>
        <end position="253"/>
    </location>
</feature>
<dbReference type="InterPro" id="IPR019734">
    <property type="entry name" value="TPR_rpt"/>
</dbReference>
<accession>A0ABW0BWI7</accession>
<organism evidence="6 7">
    <name type="scientific">Algoriphagus aquatilis</name>
    <dbReference type="NCBI Taxonomy" id="490186"/>
    <lineage>
        <taxon>Bacteria</taxon>
        <taxon>Pseudomonadati</taxon>
        <taxon>Bacteroidota</taxon>
        <taxon>Cytophagia</taxon>
        <taxon>Cytophagales</taxon>
        <taxon>Cyclobacteriaceae</taxon>
        <taxon>Algoriphagus</taxon>
    </lineage>
</organism>
<evidence type="ECO:0000256" key="4">
    <source>
        <dbReference type="SAM" id="MobiDB-lite"/>
    </source>
</evidence>
<evidence type="ECO:0000313" key="6">
    <source>
        <dbReference type="EMBL" id="MFC5191440.1"/>
    </source>
</evidence>
<dbReference type="SMART" id="SM00028">
    <property type="entry name" value="TPR"/>
    <property type="match status" value="4"/>
</dbReference>
<keyword evidence="2 3" id="KW-0802">TPR repeat</keyword>
<evidence type="ECO:0000313" key="7">
    <source>
        <dbReference type="Proteomes" id="UP001596163"/>
    </source>
</evidence>
<evidence type="ECO:0000256" key="3">
    <source>
        <dbReference type="PROSITE-ProRule" id="PRU00339"/>
    </source>
</evidence>
<dbReference type="PROSITE" id="PS50005">
    <property type="entry name" value="TPR"/>
    <property type="match status" value="1"/>
</dbReference>